<organism evidence="2 3">
    <name type="scientific">Paenibacillus albicereus</name>
    <dbReference type="NCBI Taxonomy" id="2726185"/>
    <lineage>
        <taxon>Bacteria</taxon>
        <taxon>Bacillati</taxon>
        <taxon>Bacillota</taxon>
        <taxon>Bacilli</taxon>
        <taxon>Bacillales</taxon>
        <taxon>Paenibacillaceae</taxon>
        <taxon>Paenibacillus</taxon>
    </lineage>
</organism>
<dbReference type="Gene3D" id="3.40.50.2000">
    <property type="entry name" value="Glycogen Phosphorylase B"/>
    <property type="match status" value="1"/>
</dbReference>
<evidence type="ECO:0000313" key="3">
    <source>
        <dbReference type="Proteomes" id="UP000502136"/>
    </source>
</evidence>
<dbReference type="KEGG" id="palr:HGI30_06055"/>
<gene>
    <name evidence="2" type="ORF">HGI30_06055</name>
</gene>
<protein>
    <recommendedName>
        <fullName evidence="4">UDP-glucuronosyltransferase</fullName>
    </recommendedName>
</protein>
<accession>A0A6H2GUT2</accession>
<feature type="region of interest" description="Disordered" evidence="1">
    <location>
        <begin position="364"/>
        <end position="393"/>
    </location>
</feature>
<name>A0A6H2GUT2_9BACL</name>
<dbReference type="Proteomes" id="UP000502136">
    <property type="component" value="Chromosome"/>
</dbReference>
<keyword evidence="3" id="KW-1185">Reference proteome</keyword>
<sequence>MNEEVTLLSSGNSLGVYMPALRLRNRLRARGVPARIEMLETLYDDATRARIPRTREAFHDRFDVARAALRLARDSGRSLEEARVRETLARWQAEGRRRFWALTGFWLPVLEQAAAMRPEERLDIRFIRLDAADTPSYAVFGGRMAAFPQERLYGELGDELAATLPVDDAEPIPYARRDLRFLLHGGGWGIGTYREAEEELRRAGHAVHLIAYREQELGPPEPDRSCGLLDPDWSPWETDAEGRHVEPPYAEPSLAGRSVAADAMPLVPVAGGIWRRIREAAAIVSKPGGATLLDSLSAATPLLLLAPYGEHEQANARLWERLGFGMAFERWSALGCPLEPLAAMHERLAQARRLAPDLAERLLKGGEPHELRRHRGAGTPTKLPQAGTAARPK</sequence>
<evidence type="ECO:0008006" key="4">
    <source>
        <dbReference type="Google" id="ProtNLM"/>
    </source>
</evidence>
<evidence type="ECO:0000256" key="1">
    <source>
        <dbReference type="SAM" id="MobiDB-lite"/>
    </source>
</evidence>
<dbReference type="AlphaFoldDB" id="A0A6H2GUT2"/>
<dbReference type="EMBL" id="CP051428">
    <property type="protein sequence ID" value="QJC51170.1"/>
    <property type="molecule type" value="Genomic_DNA"/>
</dbReference>
<evidence type="ECO:0000313" key="2">
    <source>
        <dbReference type="EMBL" id="QJC51170.1"/>
    </source>
</evidence>
<reference evidence="2 3" key="1">
    <citation type="submission" date="2020-04" db="EMBL/GenBank/DDBJ databases">
        <title>Novel Paenibacillus strain UniB2 isolated from commercial digestive syrup.</title>
        <authorList>
            <person name="Thorat V."/>
            <person name="Kirdat K."/>
            <person name="Tiwarekar B."/>
            <person name="Yadav A."/>
        </authorList>
    </citation>
    <scope>NUCLEOTIDE SEQUENCE [LARGE SCALE GENOMIC DNA]</scope>
    <source>
        <strain evidence="2 3">UniB2</strain>
    </source>
</reference>
<dbReference type="RefSeq" id="WP_168906824.1">
    <property type="nucleotide sequence ID" value="NZ_CP051428.1"/>
</dbReference>
<proteinExistence type="predicted"/>